<feature type="transmembrane region" description="Helical" evidence="8">
    <location>
        <begin position="134"/>
        <end position="151"/>
    </location>
</feature>
<reference evidence="10" key="1">
    <citation type="submission" date="2017-09" db="EMBL/GenBank/DDBJ databases">
        <title>Depth-based differentiation of microbial function through sediment-hosted aquifers and enrichment of novel symbionts in the deep terrestrial subsurface.</title>
        <authorList>
            <person name="Probst A.J."/>
            <person name="Ladd B."/>
            <person name="Jarett J.K."/>
            <person name="Geller-Mcgrath D.E."/>
            <person name="Sieber C.M.K."/>
            <person name="Emerson J.B."/>
            <person name="Anantharaman K."/>
            <person name="Thomas B.C."/>
            <person name="Malmstrom R."/>
            <person name="Stieglmeier M."/>
            <person name="Klingl A."/>
            <person name="Woyke T."/>
            <person name="Ryan C.M."/>
            <person name="Banfield J.F."/>
        </authorList>
    </citation>
    <scope>NUCLEOTIDE SEQUENCE [LARGE SCALE GENOMIC DNA]</scope>
</reference>
<gene>
    <name evidence="9" type="ORF">COU09_02990</name>
</gene>
<dbReference type="InterPro" id="IPR010574">
    <property type="entry name" value="Ala_export_AlaE"/>
</dbReference>
<keyword evidence="4 8" id="KW-0812">Transmembrane</keyword>
<evidence type="ECO:0000256" key="6">
    <source>
        <dbReference type="ARBA" id="ARBA00022989"/>
    </source>
</evidence>
<evidence type="ECO:0000256" key="3">
    <source>
        <dbReference type="ARBA" id="ARBA00022519"/>
    </source>
</evidence>
<feature type="transmembrane region" description="Helical" evidence="8">
    <location>
        <begin position="64"/>
        <end position="82"/>
    </location>
</feature>
<sequence length="201" mass="22757">MGKHHIASGAPTQNNHLLIFKDIHIIYDILIAEKNRPLIIPWPSSTLQIRKEANMVLTSRRRELIAASLTMAFLSIPTGGLVEIVRGETMDKVFWSRLISFGINILTSWLYVILRDTVYYKLLHADSDGFWKRMFGDCIVFVLFQGPLYMVAPRLAGIQSKTILVGLLLTFGAGVVFGRPLGIILEWIKKKTHTQPQPQTE</sequence>
<evidence type="ECO:0000256" key="7">
    <source>
        <dbReference type="ARBA" id="ARBA00023136"/>
    </source>
</evidence>
<evidence type="ECO:0000256" key="2">
    <source>
        <dbReference type="ARBA" id="ARBA00022475"/>
    </source>
</evidence>
<proteinExistence type="predicted"/>
<comment type="caution">
    <text evidence="9">The sequence shown here is derived from an EMBL/GenBank/DDBJ whole genome shotgun (WGS) entry which is preliminary data.</text>
</comment>
<evidence type="ECO:0000313" key="9">
    <source>
        <dbReference type="EMBL" id="PIR88307.1"/>
    </source>
</evidence>
<dbReference type="Proteomes" id="UP000229615">
    <property type="component" value="Unassembled WGS sequence"/>
</dbReference>
<evidence type="ECO:0000256" key="5">
    <source>
        <dbReference type="ARBA" id="ARBA00022970"/>
    </source>
</evidence>
<keyword evidence="3" id="KW-0997">Cell inner membrane</keyword>
<evidence type="ECO:0000256" key="4">
    <source>
        <dbReference type="ARBA" id="ARBA00022692"/>
    </source>
</evidence>
<name>A0A2H0UPG4_9BACT</name>
<dbReference type="AlphaFoldDB" id="A0A2H0UPG4"/>
<keyword evidence="6 8" id="KW-1133">Transmembrane helix</keyword>
<keyword evidence="2" id="KW-1003">Cell membrane</keyword>
<keyword evidence="7 8" id="KW-0472">Membrane</keyword>
<accession>A0A2H0UPG4</accession>
<feature type="transmembrane region" description="Helical" evidence="8">
    <location>
        <begin position="163"/>
        <end position="185"/>
    </location>
</feature>
<dbReference type="Pfam" id="PF06610">
    <property type="entry name" value="AlaE"/>
    <property type="match status" value="1"/>
</dbReference>
<evidence type="ECO:0000313" key="10">
    <source>
        <dbReference type="Proteomes" id="UP000229615"/>
    </source>
</evidence>
<keyword evidence="5" id="KW-0029">Amino-acid transport</keyword>
<feature type="transmembrane region" description="Helical" evidence="8">
    <location>
        <begin position="94"/>
        <end position="114"/>
    </location>
</feature>
<dbReference type="GO" id="GO:0034639">
    <property type="term" value="F:L-amino acid efflux transmembrane transporter activity"/>
    <property type="evidence" value="ECO:0007669"/>
    <property type="project" value="InterPro"/>
</dbReference>
<evidence type="ECO:0000256" key="8">
    <source>
        <dbReference type="SAM" id="Phobius"/>
    </source>
</evidence>
<protein>
    <submittedName>
        <fullName evidence="9">Uncharacterized protein</fullName>
    </submittedName>
</protein>
<evidence type="ECO:0000256" key="1">
    <source>
        <dbReference type="ARBA" id="ARBA00022448"/>
    </source>
</evidence>
<dbReference type="GO" id="GO:0016020">
    <property type="term" value="C:membrane"/>
    <property type="evidence" value="ECO:0007669"/>
    <property type="project" value="InterPro"/>
</dbReference>
<organism evidence="9 10">
    <name type="scientific">Candidatus Harrisonbacteria bacterium CG10_big_fil_rev_8_21_14_0_10_44_23</name>
    <dbReference type="NCBI Taxonomy" id="1974585"/>
    <lineage>
        <taxon>Bacteria</taxon>
        <taxon>Candidatus Harrisoniibacteriota</taxon>
    </lineage>
</organism>
<keyword evidence="1" id="KW-0813">Transport</keyword>
<dbReference type="EMBL" id="PFBB01000034">
    <property type="protein sequence ID" value="PIR88307.1"/>
    <property type="molecule type" value="Genomic_DNA"/>
</dbReference>